<protein>
    <submittedName>
        <fullName evidence="3">Uncharacterized protein</fullName>
    </submittedName>
</protein>
<evidence type="ECO:0000313" key="3">
    <source>
        <dbReference type="EMBL" id="ELU38270.1"/>
    </source>
</evidence>
<evidence type="ECO:0000256" key="2">
    <source>
        <dbReference type="SAM" id="Phobius"/>
    </source>
</evidence>
<comment type="caution">
    <text evidence="3">The sequence shown here is derived from an EMBL/GenBank/DDBJ whole genome shotgun (WGS) entry which is preliminary data.</text>
</comment>
<feature type="transmembrane region" description="Helical" evidence="2">
    <location>
        <begin position="165"/>
        <end position="184"/>
    </location>
</feature>
<organism evidence="3 4">
    <name type="scientific">Thanatephorus cucumeris (strain AG1-IA)</name>
    <name type="common">Rice sheath blight fungus</name>
    <name type="synonym">Rhizoctonia solani</name>
    <dbReference type="NCBI Taxonomy" id="983506"/>
    <lineage>
        <taxon>Eukaryota</taxon>
        <taxon>Fungi</taxon>
        <taxon>Dikarya</taxon>
        <taxon>Basidiomycota</taxon>
        <taxon>Agaricomycotina</taxon>
        <taxon>Agaricomycetes</taxon>
        <taxon>Cantharellales</taxon>
        <taxon>Ceratobasidiaceae</taxon>
        <taxon>Rhizoctonia</taxon>
        <taxon>Rhizoctonia solani AG-1</taxon>
    </lineage>
</organism>
<feature type="compositionally biased region" description="Basic and acidic residues" evidence="1">
    <location>
        <begin position="395"/>
        <end position="407"/>
    </location>
</feature>
<feature type="region of interest" description="Disordered" evidence="1">
    <location>
        <begin position="387"/>
        <end position="407"/>
    </location>
</feature>
<sequence length="437" mass="48480">MIIDWFSCVCVWGRNIKRGAVDVELRTRDRSAEVVWRRRPNEGPLERHVISRTGGGTSESQTDVFTFVPEYMYLGCTAPWILYSIINRPTLKPRTYTQTLLAQTGGSKPCIPAAFILGAESPNPLSWELKIIQTFKFRPYSQPRPAGEILCTIDHTRVLGTRLHFRALIIIVIGGGTRSGVYMFGTRVVGGEVCKLGWGLGLPLCLLFLAISIPLPGRSLCSHLFLTWSDGYRAPMTGQQMPIARHIVFGSCSTMSPYRVWFRMIPHLSALLDLAFSVPGRSSSNNPGQADFFLYYPGEKAFVARGRPSGSTGLAIDEPWNYPIQSKSPSRSRSTKDAIHHLGPTLTSPTLGDLRTVSYALSNPRRESFFKTRPDFARAVPGGSIRTCRKVPSHSSRETKCPGGRGRGDIAFRIQEPTMHLRGERTDWISIAGAGNH</sequence>
<gene>
    <name evidence="3" type="ORF">AG1IA_07696</name>
</gene>
<keyword evidence="2" id="KW-0812">Transmembrane</keyword>
<dbReference type="AlphaFoldDB" id="L8WK47"/>
<feature type="region of interest" description="Disordered" evidence="1">
    <location>
        <begin position="325"/>
        <end position="345"/>
    </location>
</feature>
<keyword evidence="2" id="KW-1133">Transmembrane helix</keyword>
<evidence type="ECO:0000313" key="4">
    <source>
        <dbReference type="Proteomes" id="UP000011668"/>
    </source>
</evidence>
<dbReference type="EMBL" id="AFRT01002223">
    <property type="protein sequence ID" value="ELU38270.1"/>
    <property type="molecule type" value="Genomic_DNA"/>
</dbReference>
<feature type="transmembrane region" description="Helical" evidence="2">
    <location>
        <begin position="196"/>
        <end position="215"/>
    </location>
</feature>
<dbReference type="Proteomes" id="UP000011668">
    <property type="component" value="Unassembled WGS sequence"/>
</dbReference>
<dbReference type="HOGENOM" id="CLU_627280_0_0_1"/>
<reference evidence="3 4" key="1">
    <citation type="journal article" date="2013" name="Nat. Commun.">
        <title>The evolution and pathogenic mechanisms of the rice sheath blight pathogen.</title>
        <authorList>
            <person name="Zheng A."/>
            <person name="Lin R."/>
            <person name="Xu L."/>
            <person name="Qin P."/>
            <person name="Tang C."/>
            <person name="Ai P."/>
            <person name="Zhang D."/>
            <person name="Liu Y."/>
            <person name="Sun Z."/>
            <person name="Feng H."/>
            <person name="Wang Y."/>
            <person name="Chen Y."/>
            <person name="Liang X."/>
            <person name="Fu R."/>
            <person name="Li Q."/>
            <person name="Zhang J."/>
            <person name="Yu X."/>
            <person name="Xie Z."/>
            <person name="Ding L."/>
            <person name="Guan P."/>
            <person name="Tang J."/>
            <person name="Liang Y."/>
            <person name="Wang S."/>
            <person name="Deng Q."/>
            <person name="Li S."/>
            <person name="Zhu J."/>
            <person name="Wang L."/>
            <person name="Liu H."/>
            <person name="Li P."/>
        </authorList>
    </citation>
    <scope>NUCLEOTIDE SEQUENCE [LARGE SCALE GENOMIC DNA]</scope>
    <source>
        <strain evidence="4">AG-1 IA</strain>
    </source>
</reference>
<proteinExistence type="predicted"/>
<name>L8WK47_THACA</name>
<keyword evidence="2" id="KW-0472">Membrane</keyword>
<evidence type="ECO:0000256" key="1">
    <source>
        <dbReference type="SAM" id="MobiDB-lite"/>
    </source>
</evidence>
<accession>L8WK47</accession>
<keyword evidence="4" id="KW-1185">Reference proteome</keyword>